<accession>A0A9D4TQQ5</accession>
<evidence type="ECO:0000313" key="3">
    <source>
        <dbReference type="Proteomes" id="UP001055712"/>
    </source>
</evidence>
<sequence>MGDMGDDCDDRMAREAFDEDGCGVCGVHVSSSFRKCPSTSQRICNSCHCRAYRAKRKAGHSGPVSAQRRRTKKALSQSCRPSEALNTSGLRAQLFVQDMNVSLALDSNGAACIARADSPPAPEASWSLPAAHVACASFQADSNDADGHVPLSPHQPAIMEVRGCRYASNTSLETAAAAGQHAPYQPFSHQPSPLSPTSRLPGPGASDDSQQLQLQLPQQKSVGSYRGAPSAAAAVALGSSQLQELQQRAIAQSCADPLDAALLLTCAHRAQQATPGDLAHRVVLAVLPSVKLHLPDDPPGVVHATSALLEAVLPAPADAGEAAGDSQDQQRSPRPQVAGEAAQVALRLTVFASAGAVACWHEGPSMPQLPLNFCPFTKAPTWQSGGAAGFSLRFPHAFCPQVDLMAATHRHVAVLGSLVLQQLPTISLCELPPLEAQLPPGQASYASKAVHLASDQGLLASNAVLPRQQEQLHLQYQEQLLQSAGQPVLNTLHMSLAPLLADTVPLGWSGGGSSGHSLCHVFDT</sequence>
<dbReference type="EMBL" id="SIDB01000006">
    <property type="protein sequence ID" value="KAI3431849.1"/>
    <property type="molecule type" value="Genomic_DNA"/>
</dbReference>
<dbReference type="Proteomes" id="UP001055712">
    <property type="component" value="Unassembled WGS sequence"/>
</dbReference>
<feature type="region of interest" description="Disordered" evidence="1">
    <location>
        <begin position="318"/>
        <end position="338"/>
    </location>
</feature>
<dbReference type="AlphaFoldDB" id="A0A9D4TQQ5"/>
<name>A0A9D4TQQ5_CHLVU</name>
<proteinExistence type="predicted"/>
<feature type="region of interest" description="Disordered" evidence="1">
    <location>
        <begin position="177"/>
        <end position="225"/>
    </location>
</feature>
<dbReference type="OrthoDB" id="10548327at2759"/>
<reference evidence="2" key="2">
    <citation type="submission" date="2020-11" db="EMBL/GenBank/DDBJ databases">
        <authorList>
            <person name="Cecchin M."/>
            <person name="Marcolungo L."/>
            <person name="Rossato M."/>
            <person name="Girolomoni L."/>
            <person name="Cosentino E."/>
            <person name="Cuine S."/>
            <person name="Li-Beisson Y."/>
            <person name="Delledonne M."/>
            <person name="Ballottari M."/>
        </authorList>
    </citation>
    <scope>NUCLEOTIDE SEQUENCE</scope>
    <source>
        <strain evidence="2">211/11P</strain>
        <tissue evidence="2">Whole cell</tissue>
    </source>
</reference>
<comment type="caution">
    <text evidence="2">The sequence shown here is derived from an EMBL/GenBank/DDBJ whole genome shotgun (WGS) entry which is preliminary data.</text>
</comment>
<keyword evidence="3" id="KW-1185">Reference proteome</keyword>
<evidence type="ECO:0000256" key="1">
    <source>
        <dbReference type="SAM" id="MobiDB-lite"/>
    </source>
</evidence>
<feature type="compositionally biased region" description="Polar residues" evidence="1">
    <location>
        <begin position="187"/>
        <end position="198"/>
    </location>
</feature>
<organism evidence="2 3">
    <name type="scientific">Chlorella vulgaris</name>
    <name type="common">Green alga</name>
    <dbReference type="NCBI Taxonomy" id="3077"/>
    <lineage>
        <taxon>Eukaryota</taxon>
        <taxon>Viridiplantae</taxon>
        <taxon>Chlorophyta</taxon>
        <taxon>core chlorophytes</taxon>
        <taxon>Trebouxiophyceae</taxon>
        <taxon>Chlorellales</taxon>
        <taxon>Chlorellaceae</taxon>
        <taxon>Chlorella clade</taxon>
        <taxon>Chlorella</taxon>
    </lineage>
</organism>
<feature type="compositionally biased region" description="Low complexity" evidence="1">
    <location>
        <begin position="210"/>
        <end position="225"/>
    </location>
</feature>
<reference evidence="2" key="1">
    <citation type="journal article" date="2019" name="Plant J.">
        <title>Chlorella vulgaris genome assembly and annotation reveals the molecular basis for metabolic acclimation to high light conditions.</title>
        <authorList>
            <person name="Cecchin M."/>
            <person name="Marcolungo L."/>
            <person name="Rossato M."/>
            <person name="Girolomoni L."/>
            <person name="Cosentino E."/>
            <person name="Cuine S."/>
            <person name="Li-Beisson Y."/>
            <person name="Delledonne M."/>
            <person name="Ballottari M."/>
        </authorList>
    </citation>
    <scope>NUCLEOTIDE SEQUENCE</scope>
    <source>
        <strain evidence="2">211/11P</strain>
    </source>
</reference>
<protein>
    <submittedName>
        <fullName evidence="2">Uncharacterized protein</fullName>
    </submittedName>
</protein>
<evidence type="ECO:0000313" key="2">
    <source>
        <dbReference type="EMBL" id="KAI3431849.1"/>
    </source>
</evidence>
<gene>
    <name evidence="2" type="ORF">D9Q98_010601</name>
</gene>